<dbReference type="PANTHER" id="PTHR33937:SF2">
    <property type="entry name" value="DINITROGENASE IRON-MOLYBDENUM COFACTOR BIOSYNTHESIS DOMAIN-CONTAINING PROTEIN"/>
    <property type="match status" value="1"/>
</dbReference>
<feature type="domain" description="Dinitrogenase iron-molybdenum cofactor biosynthesis" evidence="1">
    <location>
        <begin position="10"/>
        <end position="99"/>
    </location>
</feature>
<keyword evidence="3" id="KW-1185">Reference proteome</keyword>
<reference evidence="2 3" key="1">
    <citation type="submission" date="2019-11" db="EMBL/GenBank/DDBJ databases">
        <title>Whole-genome sequence of a the green, strictly anaerobic photosynthetic bacterium Heliobacillus mobilis DSM 6151.</title>
        <authorList>
            <person name="Kyndt J.A."/>
            <person name="Meyer T.E."/>
        </authorList>
    </citation>
    <scope>NUCLEOTIDE SEQUENCE [LARGE SCALE GENOMIC DNA]</scope>
    <source>
        <strain evidence="2 3">DSM 6151</strain>
    </source>
</reference>
<dbReference type="Pfam" id="PF02579">
    <property type="entry name" value="Nitro_FeMo-Co"/>
    <property type="match status" value="1"/>
</dbReference>
<comment type="caution">
    <text evidence="2">The sequence shown here is derived from an EMBL/GenBank/DDBJ whole genome shotgun (WGS) entry which is preliminary data.</text>
</comment>
<dbReference type="InterPro" id="IPR051840">
    <property type="entry name" value="NifX/NifY_domain"/>
</dbReference>
<dbReference type="SUPFAM" id="SSF53146">
    <property type="entry name" value="Nitrogenase accessory factor-like"/>
    <property type="match status" value="1"/>
</dbReference>
<dbReference type="EMBL" id="WNKU01000006">
    <property type="protein sequence ID" value="MTV48758.1"/>
    <property type="molecule type" value="Genomic_DNA"/>
</dbReference>
<sequence>MSILAIPVEGAQVCDHFGHSKSFAFIRLEDGKIVNQEILPTPTMQNRHEEFPLWFSSKQVDAVIVVRIGGGVYKTLKQKGMEIFKTSPASLEEAVQRFVQNTLDKVQEDELVSCGHKHH</sequence>
<dbReference type="InterPro" id="IPR036105">
    <property type="entry name" value="DiNase_FeMo-co_biosyn_sf"/>
</dbReference>
<dbReference type="RefSeq" id="WP_155475862.1">
    <property type="nucleotide sequence ID" value="NZ_WNKU01000006.1"/>
</dbReference>
<dbReference type="AlphaFoldDB" id="A0A6I3SIR3"/>
<protein>
    <recommendedName>
        <fullName evidence="1">Dinitrogenase iron-molybdenum cofactor biosynthesis domain-containing protein</fullName>
    </recommendedName>
</protein>
<dbReference type="Proteomes" id="UP000430670">
    <property type="component" value="Unassembled WGS sequence"/>
</dbReference>
<dbReference type="InterPro" id="IPR003731">
    <property type="entry name" value="Di-Nase_FeMo-co_biosynth"/>
</dbReference>
<gene>
    <name evidence="2" type="ORF">GJ688_07160</name>
</gene>
<dbReference type="Gene3D" id="3.30.420.130">
    <property type="entry name" value="Dinitrogenase iron-molybdenum cofactor biosynthesis domain"/>
    <property type="match status" value="1"/>
</dbReference>
<evidence type="ECO:0000313" key="3">
    <source>
        <dbReference type="Proteomes" id="UP000430670"/>
    </source>
</evidence>
<evidence type="ECO:0000259" key="1">
    <source>
        <dbReference type="Pfam" id="PF02579"/>
    </source>
</evidence>
<dbReference type="OrthoDB" id="280278at2"/>
<evidence type="ECO:0000313" key="2">
    <source>
        <dbReference type="EMBL" id="MTV48758.1"/>
    </source>
</evidence>
<accession>A0A6I3SIR3</accession>
<organism evidence="2 3">
    <name type="scientific">Heliobacterium mobile</name>
    <name type="common">Heliobacillus mobilis</name>
    <dbReference type="NCBI Taxonomy" id="28064"/>
    <lineage>
        <taxon>Bacteria</taxon>
        <taxon>Bacillati</taxon>
        <taxon>Bacillota</taxon>
        <taxon>Clostridia</taxon>
        <taxon>Eubacteriales</taxon>
        <taxon>Heliobacteriaceae</taxon>
        <taxon>Heliobacterium</taxon>
    </lineage>
</organism>
<proteinExistence type="predicted"/>
<dbReference type="PANTHER" id="PTHR33937">
    <property type="entry name" value="IRON-MOLYBDENUM PROTEIN-RELATED-RELATED"/>
    <property type="match status" value="1"/>
</dbReference>
<name>A0A6I3SIR3_HELMO</name>